<dbReference type="InterPro" id="IPR001387">
    <property type="entry name" value="Cro/C1-type_HTH"/>
</dbReference>
<reference evidence="2 3" key="1">
    <citation type="submission" date="2018-02" db="EMBL/GenBank/DDBJ databases">
        <title>The draft genome of Phyllobacterium myrsinacearum DSM5892.</title>
        <authorList>
            <person name="Li L."/>
            <person name="Liu L."/>
            <person name="Zhang X."/>
            <person name="Wang T."/>
        </authorList>
    </citation>
    <scope>NUCLEOTIDE SEQUENCE [LARGE SCALE GENOMIC DNA]</scope>
    <source>
        <strain evidence="2 3">DSM 5892</strain>
    </source>
</reference>
<keyword evidence="3" id="KW-1185">Reference proteome</keyword>
<dbReference type="EMBL" id="PVBT01000001">
    <property type="protein sequence ID" value="PRD58055.1"/>
    <property type="molecule type" value="Genomic_DNA"/>
</dbReference>
<evidence type="ECO:0000313" key="3">
    <source>
        <dbReference type="Proteomes" id="UP000238563"/>
    </source>
</evidence>
<evidence type="ECO:0000259" key="1">
    <source>
        <dbReference type="PROSITE" id="PS50943"/>
    </source>
</evidence>
<dbReference type="Pfam" id="PF01381">
    <property type="entry name" value="HTH_3"/>
    <property type="match status" value="1"/>
</dbReference>
<dbReference type="SUPFAM" id="SSF47413">
    <property type="entry name" value="lambda repressor-like DNA-binding domains"/>
    <property type="match status" value="1"/>
</dbReference>
<feature type="domain" description="HTH cro/C1-type" evidence="1">
    <location>
        <begin position="14"/>
        <end position="70"/>
    </location>
</feature>
<name>A0A2S9JXI2_9HYPH</name>
<accession>A0A2S9JXI2</accession>
<dbReference type="RefSeq" id="WP_105732295.1">
    <property type="nucleotide sequence ID" value="NZ_PVBT01000001.1"/>
</dbReference>
<proteinExistence type="predicted"/>
<dbReference type="PROSITE" id="PS50943">
    <property type="entry name" value="HTH_CROC1"/>
    <property type="match status" value="1"/>
</dbReference>
<sequence length="278" mass="31528">MDKRDLSRLFQERIRSLLNRSGDNQSSFAAAVGIDRSALSQLLSGQSTRLPRVETLLNIAERYAVSLDWLLGLSQDEGIIGELRASMEIEEGVDGFERTLLVRWHAEASGSKIRYVPARIPDLLRTQAVIAYETSLVHRDPVTQIAETAFRLDYNRQPGTDMEVCMPYQTLRDFAKGGGIWGDLSRDIREEQLQRMSALIDELYPSFRLYLFDGRERFSVPYTVFGPYRAAIFVGEMYLVLNTTEAVLTMQRHFDGLIRVAKINAHEVAAYVSALKAE</sequence>
<organism evidence="2 3">
    <name type="scientific">Phyllobacterium myrsinacearum</name>
    <dbReference type="NCBI Taxonomy" id="28101"/>
    <lineage>
        <taxon>Bacteria</taxon>
        <taxon>Pseudomonadati</taxon>
        <taxon>Pseudomonadota</taxon>
        <taxon>Alphaproteobacteria</taxon>
        <taxon>Hyphomicrobiales</taxon>
        <taxon>Phyllobacteriaceae</taxon>
        <taxon>Phyllobacterium</taxon>
    </lineage>
</organism>
<dbReference type="AlphaFoldDB" id="A0A2S9JXI2"/>
<dbReference type="Gene3D" id="1.10.260.40">
    <property type="entry name" value="lambda repressor-like DNA-binding domains"/>
    <property type="match status" value="1"/>
</dbReference>
<evidence type="ECO:0000313" key="2">
    <source>
        <dbReference type="EMBL" id="PRD58055.1"/>
    </source>
</evidence>
<protein>
    <submittedName>
        <fullName evidence="2">Transcriptional regulator</fullName>
    </submittedName>
</protein>
<comment type="caution">
    <text evidence="2">The sequence shown here is derived from an EMBL/GenBank/DDBJ whole genome shotgun (WGS) entry which is preliminary data.</text>
</comment>
<dbReference type="Proteomes" id="UP000238563">
    <property type="component" value="Unassembled WGS sequence"/>
</dbReference>
<gene>
    <name evidence="2" type="ORF">C5750_02635</name>
</gene>
<dbReference type="OrthoDB" id="8895516at2"/>
<dbReference type="GO" id="GO:0003677">
    <property type="term" value="F:DNA binding"/>
    <property type="evidence" value="ECO:0007669"/>
    <property type="project" value="InterPro"/>
</dbReference>
<dbReference type="InterPro" id="IPR010982">
    <property type="entry name" value="Lambda_DNA-bd_dom_sf"/>
</dbReference>
<dbReference type="SMART" id="SM00530">
    <property type="entry name" value="HTH_XRE"/>
    <property type="match status" value="1"/>
</dbReference>
<dbReference type="CDD" id="cd00093">
    <property type="entry name" value="HTH_XRE"/>
    <property type="match status" value="1"/>
</dbReference>